<name>A0A4Y2ACL5_ARAVE</name>
<dbReference type="EMBL" id="BGPR01000011">
    <property type="protein sequence ID" value="GBL77015.1"/>
    <property type="molecule type" value="Genomic_DNA"/>
</dbReference>
<keyword evidence="3" id="KW-1185">Reference proteome</keyword>
<accession>A0A4Y2ACL5</accession>
<organism evidence="2 3">
    <name type="scientific">Araneus ventricosus</name>
    <name type="common">Orbweaver spider</name>
    <name type="synonym">Epeira ventricosa</name>
    <dbReference type="NCBI Taxonomy" id="182803"/>
    <lineage>
        <taxon>Eukaryota</taxon>
        <taxon>Metazoa</taxon>
        <taxon>Ecdysozoa</taxon>
        <taxon>Arthropoda</taxon>
        <taxon>Chelicerata</taxon>
        <taxon>Arachnida</taxon>
        <taxon>Araneae</taxon>
        <taxon>Araneomorphae</taxon>
        <taxon>Entelegynae</taxon>
        <taxon>Araneoidea</taxon>
        <taxon>Araneidae</taxon>
        <taxon>Araneus</taxon>
    </lineage>
</organism>
<protein>
    <submittedName>
        <fullName evidence="2">Uncharacterized protein</fullName>
    </submittedName>
</protein>
<gene>
    <name evidence="2" type="ORF">AVEN_12669_1</name>
</gene>
<evidence type="ECO:0000256" key="1">
    <source>
        <dbReference type="SAM" id="MobiDB-lite"/>
    </source>
</evidence>
<comment type="caution">
    <text evidence="2">The sequence shown here is derived from an EMBL/GenBank/DDBJ whole genome shotgun (WGS) entry which is preliminary data.</text>
</comment>
<dbReference type="AlphaFoldDB" id="A0A4Y2ACL5"/>
<sequence length="161" mass="18073">MTPSLNIPRRLRRITSQWPNDYFLFPKLKEHLSGTMFSSESDAKTVAENWLNGASRVKQTTLLPGCRSGLIVRSQPQGRRVAAPKPDSIQELPYKRACPSGPNALPLVWRGHFERWFPTQVLSSSSDHGSDLQGPFQNSPNIPSERDINIIKQTSDAFTNT</sequence>
<feature type="region of interest" description="Disordered" evidence="1">
    <location>
        <begin position="124"/>
        <end position="148"/>
    </location>
</feature>
<proteinExistence type="predicted"/>
<evidence type="ECO:0000313" key="3">
    <source>
        <dbReference type="Proteomes" id="UP000499080"/>
    </source>
</evidence>
<reference evidence="2 3" key="1">
    <citation type="journal article" date="2019" name="Sci. Rep.">
        <title>Orb-weaving spider Araneus ventricosus genome elucidates the spidroin gene catalogue.</title>
        <authorList>
            <person name="Kono N."/>
            <person name="Nakamura H."/>
            <person name="Ohtoshi R."/>
            <person name="Moran D.A.P."/>
            <person name="Shinohara A."/>
            <person name="Yoshida Y."/>
            <person name="Fujiwara M."/>
            <person name="Mori M."/>
            <person name="Tomita M."/>
            <person name="Arakawa K."/>
        </authorList>
    </citation>
    <scope>NUCLEOTIDE SEQUENCE [LARGE SCALE GENOMIC DNA]</scope>
</reference>
<dbReference type="Proteomes" id="UP000499080">
    <property type="component" value="Unassembled WGS sequence"/>
</dbReference>
<evidence type="ECO:0000313" key="2">
    <source>
        <dbReference type="EMBL" id="GBL77015.1"/>
    </source>
</evidence>